<dbReference type="InterPro" id="IPR011008">
    <property type="entry name" value="Dimeric_a/b-barrel"/>
</dbReference>
<dbReference type="RefSeq" id="WP_397089549.1">
    <property type="nucleotide sequence ID" value="NZ_JBITGY010000012.1"/>
</dbReference>
<dbReference type="Gene3D" id="3.30.70.1060">
    <property type="entry name" value="Dimeric alpha+beta barrel"/>
    <property type="match status" value="1"/>
</dbReference>
<dbReference type="PANTHER" id="PTHR35174:SF3">
    <property type="entry name" value="BLL7171 PROTEIN"/>
    <property type="match status" value="1"/>
</dbReference>
<dbReference type="PANTHER" id="PTHR35174">
    <property type="entry name" value="BLL7171 PROTEIN-RELATED"/>
    <property type="match status" value="1"/>
</dbReference>
<dbReference type="SUPFAM" id="SSF54909">
    <property type="entry name" value="Dimeric alpha+beta barrel"/>
    <property type="match status" value="1"/>
</dbReference>
<dbReference type="Proteomes" id="UP001612741">
    <property type="component" value="Unassembled WGS sequence"/>
</dbReference>
<name>A0ABW7Z8K4_9ACTN</name>
<evidence type="ECO:0000313" key="3">
    <source>
        <dbReference type="EMBL" id="MFI6503793.1"/>
    </source>
</evidence>
<comment type="caution">
    <text evidence="3">The sequence shown here is derived from an EMBL/GenBank/DDBJ whole genome shotgun (WGS) entry which is preliminary data.</text>
</comment>
<evidence type="ECO:0000256" key="1">
    <source>
        <dbReference type="ARBA" id="ARBA00007689"/>
    </source>
</evidence>
<dbReference type="EMBL" id="JBITGY010000012">
    <property type="protein sequence ID" value="MFI6503793.1"/>
    <property type="molecule type" value="Genomic_DNA"/>
</dbReference>
<organism evidence="3 4">
    <name type="scientific">Nonomuraea typhae</name>
    <dbReference type="NCBI Taxonomy" id="2603600"/>
    <lineage>
        <taxon>Bacteria</taxon>
        <taxon>Bacillati</taxon>
        <taxon>Actinomycetota</taxon>
        <taxon>Actinomycetes</taxon>
        <taxon>Streptosporangiales</taxon>
        <taxon>Streptosporangiaceae</taxon>
        <taxon>Nonomuraea</taxon>
    </lineage>
</organism>
<proteinExistence type="inferred from homology"/>
<dbReference type="InterPro" id="IPR005545">
    <property type="entry name" value="YCII"/>
</dbReference>
<keyword evidence="4" id="KW-1185">Reference proteome</keyword>
<accession>A0ABW7Z8K4</accession>
<evidence type="ECO:0000313" key="4">
    <source>
        <dbReference type="Proteomes" id="UP001612741"/>
    </source>
</evidence>
<evidence type="ECO:0000259" key="2">
    <source>
        <dbReference type="Pfam" id="PF03795"/>
    </source>
</evidence>
<dbReference type="Pfam" id="PF03795">
    <property type="entry name" value="YCII"/>
    <property type="match status" value="1"/>
</dbReference>
<reference evidence="3 4" key="1">
    <citation type="submission" date="2024-10" db="EMBL/GenBank/DDBJ databases">
        <title>The Natural Products Discovery Center: Release of the First 8490 Sequenced Strains for Exploring Actinobacteria Biosynthetic Diversity.</title>
        <authorList>
            <person name="Kalkreuter E."/>
            <person name="Kautsar S.A."/>
            <person name="Yang D."/>
            <person name="Bader C.D."/>
            <person name="Teijaro C.N."/>
            <person name="Fluegel L."/>
            <person name="Davis C.M."/>
            <person name="Simpson J.R."/>
            <person name="Lauterbach L."/>
            <person name="Steele A.D."/>
            <person name="Gui C."/>
            <person name="Meng S."/>
            <person name="Li G."/>
            <person name="Viehrig K."/>
            <person name="Ye F."/>
            <person name="Su P."/>
            <person name="Kiefer A.F."/>
            <person name="Nichols A."/>
            <person name="Cepeda A.J."/>
            <person name="Yan W."/>
            <person name="Fan B."/>
            <person name="Jiang Y."/>
            <person name="Adhikari A."/>
            <person name="Zheng C.-J."/>
            <person name="Schuster L."/>
            <person name="Cowan T.M."/>
            <person name="Smanski M.J."/>
            <person name="Chevrette M.G."/>
            <person name="De Carvalho L.P.S."/>
            <person name="Shen B."/>
        </authorList>
    </citation>
    <scope>NUCLEOTIDE SEQUENCE [LARGE SCALE GENOMIC DNA]</scope>
    <source>
        <strain evidence="3 4">NPDC050545</strain>
    </source>
</reference>
<comment type="similarity">
    <text evidence="1">Belongs to the YciI family.</text>
</comment>
<feature type="domain" description="YCII-related" evidence="2">
    <location>
        <begin position="1"/>
        <end position="112"/>
    </location>
</feature>
<protein>
    <submittedName>
        <fullName evidence="3">YciI family protein</fullName>
    </submittedName>
</protein>
<sequence length="115" mass="12487">MKYALLLYGDAEAWAQATPEQRERSLAAHQEYIEMLVKRDAILGGEELAVPGPALKLSKGEDGSVLRTDGPFAETIEHLGGFYVIEAADLDEAIELAKACPEPIVEVRPVVEHTG</sequence>
<gene>
    <name evidence="3" type="ORF">ACIBG2_40855</name>
</gene>